<dbReference type="InterPro" id="IPR041662">
    <property type="entry name" value="SusD-like_2"/>
</dbReference>
<proteinExistence type="predicted"/>
<dbReference type="PROSITE" id="PS51257">
    <property type="entry name" value="PROKAR_LIPOPROTEIN"/>
    <property type="match status" value="1"/>
</dbReference>
<gene>
    <name evidence="2" type="ORF">ACFSUS_09500</name>
</gene>
<dbReference type="Proteomes" id="UP001597469">
    <property type="component" value="Unassembled WGS sequence"/>
</dbReference>
<dbReference type="Gene3D" id="1.25.40.390">
    <property type="match status" value="1"/>
</dbReference>
<dbReference type="RefSeq" id="WP_381521921.1">
    <property type="nucleotide sequence ID" value="NZ_JBHULN010000005.1"/>
</dbReference>
<evidence type="ECO:0000256" key="1">
    <source>
        <dbReference type="SAM" id="SignalP"/>
    </source>
</evidence>
<reference evidence="3" key="1">
    <citation type="journal article" date="2019" name="Int. J. Syst. Evol. Microbiol.">
        <title>The Global Catalogue of Microorganisms (GCM) 10K type strain sequencing project: providing services to taxonomists for standard genome sequencing and annotation.</title>
        <authorList>
            <consortium name="The Broad Institute Genomics Platform"/>
            <consortium name="The Broad Institute Genome Sequencing Center for Infectious Disease"/>
            <person name="Wu L."/>
            <person name="Ma J."/>
        </authorList>
    </citation>
    <scope>NUCLEOTIDE SEQUENCE [LARGE SCALE GENOMIC DNA]</scope>
    <source>
        <strain evidence="3">KCTC 42805</strain>
    </source>
</reference>
<organism evidence="2 3">
    <name type="scientific">Spirosoma soli</name>
    <dbReference type="NCBI Taxonomy" id="1770529"/>
    <lineage>
        <taxon>Bacteria</taxon>
        <taxon>Pseudomonadati</taxon>
        <taxon>Bacteroidota</taxon>
        <taxon>Cytophagia</taxon>
        <taxon>Cytophagales</taxon>
        <taxon>Cytophagaceae</taxon>
        <taxon>Spirosoma</taxon>
    </lineage>
</organism>
<dbReference type="EMBL" id="JBHULN010000005">
    <property type="protein sequence ID" value="MFD2570866.1"/>
    <property type="molecule type" value="Genomic_DNA"/>
</dbReference>
<evidence type="ECO:0000313" key="2">
    <source>
        <dbReference type="EMBL" id="MFD2570866.1"/>
    </source>
</evidence>
<sequence>MKILKLTALVASMLVAVSCTSSMEELLHDPEAVTTATSGSFLNTAVLSGVNIGLSRSHRLNNELMQVTVSLTDGQFHRYVLIPSESDYLWNNYYLTLTNVQDMYERARQANNRNHMAAALTIRAWLYQNLTDAYGDIPYSQALKGYPDYVINPKFDSQEQIYTGLVSQLDSANALYDVTKTMAPGIDALYGADQSAAGTLNWKRFTNSLRLRLLMRGEAKSPAFQQQIRDMLANPAKYPLMTAPEQSASLKFTAVNPLLNPFADDRDYDFNGANAMGEFFINMLNTWQDPRLAVWTTSVSGKYVGVPSGYSLGDAPKISAIASSRLNKTLKTSPLLGTIMQCAETEFLLAEAALKGYSADSPKDHYEKGIRASMTYWGATMPADFLTRKGVAYAGTLEQIMTQKYISLFFTEMQQWAEYRRTGLPVLPKGPGLENGGQMPTRLAYPLSVQSLNKQNYDEATTRIGGDNINTKVWWAK</sequence>
<feature type="chain" id="PRO_5045458704" evidence="1">
    <location>
        <begin position="24"/>
        <end position="477"/>
    </location>
</feature>
<evidence type="ECO:0000313" key="3">
    <source>
        <dbReference type="Proteomes" id="UP001597469"/>
    </source>
</evidence>
<name>A0ABW5M3G9_9BACT</name>
<dbReference type="SUPFAM" id="SSF48452">
    <property type="entry name" value="TPR-like"/>
    <property type="match status" value="1"/>
</dbReference>
<comment type="caution">
    <text evidence="2">The sequence shown here is derived from an EMBL/GenBank/DDBJ whole genome shotgun (WGS) entry which is preliminary data.</text>
</comment>
<dbReference type="Pfam" id="PF12771">
    <property type="entry name" value="SusD-like_2"/>
    <property type="match status" value="1"/>
</dbReference>
<feature type="signal peptide" evidence="1">
    <location>
        <begin position="1"/>
        <end position="23"/>
    </location>
</feature>
<dbReference type="InterPro" id="IPR011990">
    <property type="entry name" value="TPR-like_helical_dom_sf"/>
</dbReference>
<protein>
    <submittedName>
        <fullName evidence="2">SusD/RagB family nutrient-binding outer membrane lipoprotein</fullName>
    </submittedName>
</protein>
<keyword evidence="1" id="KW-0732">Signal</keyword>
<keyword evidence="2" id="KW-0449">Lipoprotein</keyword>
<keyword evidence="3" id="KW-1185">Reference proteome</keyword>
<accession>A0ABW5M3G9</accession>